<dbReference type="GO" id="GO:0016301">
    <property type="term" value="F:kinase activity"/>
    <property type="evidence" value="ECO:0007669"/>
    <property type="project" value="UniProtKB-KW"/>
</dbReference>
<evidence type="ECO:0000259" key="13">
    <source>
        <dbReference type="PROSITE" id="PS00794"/>
    </source>
</evidence>
<dbReference type="Pfam" id="PF01288">
    <property type="entry name" value="HPPK"/>
    <property type="match status" value="1"/>
</dbReference>
<keyword evidence="8" id="KW-0067">ATP-binding</keyword>
<keyword evidence="5" id="KW-0808">Transferase</keyword>
<evidence type="ECO:0000313" key="15">
    <source>
        <dbReference type="Proteomes" id="UP000186221"/>
    </source>
</evidence>
<evidence type="ECO:0000256" key="10">
    <source>
        <dbReference type="ARBA" id="ARBA00029409"/>
    </source>
</evidence>
<keyword evidence="9" id="KW-0289">Folate biosynthesis</keyword>
<sequence length="177" mass="19163">MDFLRSEALNLKAISRFYRSPAFPAGSGPDYVNGCAVFEATLPAEATLAALHRVEARLGRVREKRWGARGIDLDLIAVGQTILPDPQAQAHWRGLPLEQQMTEAPDQLILPHPRLADRAFVLIPLAEIAPLWRHPATGKTVQEMVQSLDPAEKAALVPFSAPFGGVGGLSSPDQATK</sequence>
<evidence type="ECO:0000256" key="9">
    <source>
        <dbReference type="ARBA" id="ARBA00022909"/>
    </source>
</evidence>
<dbReference type="PANTHER" id="PTHR43071">
    <property type="entry name" value="2-AMINO-4-HYDROXY-6-HYDROXYMETHYLDIHYDROPTERIDINE PYROPHOSPHOKINASE"/>
    <property type="match status" value="1"/>
</dbReference>
<dbReference type="GO" id="GO:0046656">
    <property type="term" value="P:folic acid biosynthetic process"/>
    <property type="evidence" value="ECO:0007669"/>
    <property type="project" value="UniProtKB-KW"/>
</dbReference>
<dbReference type="AlphaFoldDB" id="A0A1N7N5J4"/>
<evidence type="ECO:0000256" key="12">
    <source>
        <dbReference type="ARBA" id="ARBA00033413"/>
    </source>
</evidence>
<comment type="function">
    <text evidence="10">Catalyzes the transfer of pyrophosphate from adenosine triphosphate (ATP) to 6-hydroxymethyl-7,8-dihydropterin, an enzymatic step in folate biosynthesis pathway.</text>
</comment>
<dbReference type="GO" id="GO:0005524">
    <property type="term" value="F:ATP binding"/>
    <property type="evidence" value="ECO:0007669"/>
    <property type="project" value="UniProtKB-KW"/>
</dbReference>
<dbReference type="CDD" id="cd00483">
    <property type="entry name" value="HPPK"/>
    <property type="match status" value="1"/>
</dbReference>
<organism evidence="14 15">
    <name type="scientific">Rhodobacter aestuarii</name>
    <dbReference type="NCBI Taxonomy" id="453582"/>
    <lineage>
        <taxon>Bacteria</taxon>
        <taxon>Pseudomonadati</taxon>
        <taxon>Pseudomonadota</taxon>
        <taxon>Alphaproteobacteria</taxon>
        <taxon>Rhodobacterales</taxon>
        <taxon>Rhodobacter group</taxon>
        <taxon>Rhodobacter</taxon>
    </lineage>
</organism>
<keyword evidence="6" id="KW-0547">Nucleotide-binding</keyword>
<comment type="pathway">
    <text evidence="1">Cofactor biosynthesis; tetrahydrofolate biosynthesis; 2-amino-4-hydroxy-6-hydroxymethyl-7,8-dihydropteridine diphosphate from 7,8-dihydroneopterin triphosphate: step 4/4.</text>
</comment>
<dbReference type="UniPathway" id="UPA00077">
    <property type="reaction ID" value="UER00155"/>
</dbReference>
<evidence type="ECO:0000256" key="6">
    <source>
        <dbReference type="ARBA" id="ARBA00022741"/>
    </source>
</evidence>
<evidence type="ECO:0000256" key="5">
    <source>
        <dbReference type="ARBA" id="ARBA00022679"/>
    </source>
</evidence>
<dbReference type="EC" id="2.7.6.3" evidence="3"/>
<keyword evidence="7 14" id="KW-0418">Kinase</keyword>
<dbReference type="STRING" id="453582.SAMN05421580_10734"/>
<evidence type="ECO:0000256" key="2">
    <source>
        <dbReference type="ARBA" id="ARBA00005810"/>
    </source>
</evidence>
<dbReference type="Gene3D" id="3.30.70.560">
    <property type="entry name" value="7,8-Dihydro-6-hydroxymethylpterin-pyrophosphokinase HPPK"/>
    <property type="match status" value="1"/>
</dbReference>
<dbReference type="Proteomes" id="UP000186221">
    <property type="component" value="Unassembled WGS sequence"/>
</dbReference>
<dbReference type="NCBIfam" id="TIGR01498">
    <property type="entry name" value="folK"/>
    <property type="match status" value="1"/>
</dbReference>
<proteinExistence type="inferred from homology"/>
<evidence type="ECO:0000256" key="7">
    <source>
        <dbReference type="ARBA" id="ARBA00022777"/>
    </source>
</evidence>
<evidence type="ECO:0000256" key="3">
    <source>
        <dbReference type="ARBA" id="ARBA00013253"/>
    </source>
</evidence>
<dbReference type="InterPro" id="IPR000550">
    <property type="entry name" value="Hppk"/>
</dbReference>
<dbReference type="PROSITE" id="PS00794">
    <property type="entry name" value="HPPK"/>
    <property type="match status" value="1"/>
</dbReference>
<dbReference type="InterPro" id="IPR035907">
    <property type="entry name" value="Hppk_sf"/>
</dbReference>
<evidence type="ECO:0000256" key="1">
    <source>
        <dbReference type="ARBA" id="ARBA00005051"/>
    </source>
</evidence>
<name>A0A1N7N5J4_9RHOB</name>
<dbReference type="EMBL" id="FTOG01000007">
    <property type="protein sequence ID" value="SIS93429.1"/>
    <property type="molecule type" value="Genomic_DNA"/>
</dbReference>
<comment type="similarity">
    <text evidence="2">Belongs to the HPPK family.</text>
</comment>
<accession>A0A1N7N5J4</accession>
<evidence type="ECO:0000256" key="8">
    <source>
        <dbReference type="ARBA" id="ARBA00022840"/>
    </source>
</evidence>
<gene>
    <name evidence="14" type="ORF">SAMN05421580_10734</name>
</gene>
<dbReference type="GO" id="GO:0003848">
    <property type="term" value="F:2-amino-4-hydroxy-6-hydroxymethyldihydropteridine diphosphokinase activity"/>
    <property type="evidence" value="ECO:0007669"/>
    <property type="project" value="UniProtKB-EC"/>
</dbReference>
<dbReference type="GO" id="GO:0046654">
    <property type="term" value="P:tetrahydrofolate biosynthetic process"/>
    <property type="evidence" value="ECO:0007669"/>
    <property type="project" value="UniProtKB-UniPathway"/>
</dbReference>
<dbReference type="PANTHER" id="PTHR43071:SF1">
    <property type="entry name" value="2-AMINO-4-HYDROXY-6-HYDROXYMETHYLDIHYDROPTERIDINE PYROPHOSPHOKINASE"/>
    <property type="match status" value="1"/>
</dbReference>
<protein>
    <recommendedName>
        <fullName evidence="4">2-amino-4-hydroxy-6-hydroxymethyldihydropteridine pyrophosphokinase</fullName>
        <ecNumber evidence="3">2.7.6.3</ecNumber>
    </recommendedName>
    <alternativeName>
        <fullName evidence="11">6-hydroxymethyl-7,8-dihydropterin pyrophosphokinase</fullName>
    </alternativeName>
    <alternativeName>
        <fullName evidence="12">7,8-dihydro-6-hydroxymethylpterin-pyrophosphokinase</fullName>
    </alternativeName>
</protein>
<evidence type="ECO:0000313" key="14">
    <source>
        <dbReference type="EMBL" id="SIS93429.1"/>
    </source>
</evidence>
<reference evidence="15" key="1">
    <citation type="submission" date="2017-01" db="EMBL/GenBank/DDBJ databases">
        <authorList>
            <person name="Varghese N."/>
            <person name="Submissions S."/>
        </authorList>
    </citation>
    <scope>NUCLEOTIDE SEQUENCE [LARGE SCALE GENOMIC DNA]</scope>
    <source>
        <strain evidence="15">DSM 19945</strain>
    </source>
</reference>
<keyword evidence="15" id="KW-1185">Reference proteome</keyword>
<dbReference type="SUPFAM" id="SSF55083">
    <property type="entry name" value="6-hydroxymethyl-7,8-dihydropterin pyrophosphokinase, HPPK"/>
    <property type="match status" value="1"/>
</dbReference>
<feature type="domain" description="7,8-dihydro-6-hydroxymethylpterin-pyrophosphokinase" evidence="13">
    <location>
        <begin position="65"/>
        <end position="76"/>
    </location>
</feature>
<evidence type="ECO:0000256" key="4">
    <source>
        <dbReference type="ARBA" id="ARBA00016218"/>
    </source>
</evidence>
<evidence type="ECO:0000256" key="11">
    <source>
        <dbReference type="ARBA" id="ARBA00029766"/>
    </source>
</evidence>